<sequence>MGATLEAATADMEVFFLVIMKIQTLKQENIKSYLNRASEYGSEYAASEEICHDLEHLKDAEQSDGGLFLSNSSGDHSVCDASQRSAITLLAEQYCRDSLEQVDLAVDVADIYPVIVGDDSDDKDDDEMFPHDEALLPPDHIRVASDREEDEDEDDVLCDYEYYLLVLLYLLMTDHIGRGVPLTPLMFWLAVFGVY</sequence>
<dbReference type="AlphaFoldDB" id="A0A833SYH4"/>
<gene>
    <name evidence="1" type="ORF">GN244_ATG12769</name>
</gene>
<protein>
    <submittedName>
        <fullName evidence="1">Uncharacterized protein</fullName>
    </submittedName>
</protein>
<accession>A0A833SYH4</accession>
<name>A0A833SYH4_PHYIN</name>
<proteinExistence type="predicted"/>
<reference evidence="1" key="1">
    <citation type="submission" date="2020-04" db="EMBL/GenBank/DDBJ databases">
        <title>Hybrid Assembly of Korean Phytophthora infestans isolates.</title>
        <authorList>
            <person name="Prokchorchik M."/>
            <person name="Lee Y."/>
            <person name="Seo J."/>
            <person name="Cho J.-H."/>
            <person name="Park Y.-E."/>
            <person name="Jang D.-C."/>
            <person name="Im J.-S."/>
            <person name="Choi J.-G."/>
            <person name="Park H.-J."/>
            <person name="Lee G.-B."/>
            <person name="Lee Y.-G."/>
            <person name="Hong S.-Y."/>
            <person name="Cho K."/>
            <person name="Sohn K.H."/>
        </authorList>
    </citation>
    <scope>NUCLEOTIDE SEQUENCE</scope>
    <source>
        <strain evidence="1">KR_1_A1</strain>
    </source>
</reference>
<keyword evidence="2" id="KW-1185">Reference proteome</keyword>
<comment type="caution">
    <text evidence="1">The sequence shown here is derived from an EMBL/GenBank/DDBJ whole genome shotgun (WGS) entry which is preliminary data.</text>
</comment>
<dbReference type="EMBL" id="WSZM01000327">
    <property type="protein sequence ID" value="KAF4035265.1"/>
    <property type="molecule type" value="Genomic_DNA"/>
</dbReference>
<evidence type="ECO:0000313" key="2">
    <source>
        <dbReference type="Proteomes" id="UP000602510"/>
    </source>
</evidence>
<dbReference type="Proteomes" id="UP000602510">
    <property type="component" value="Unassembled WGS sequence"/>
</dbReference>
<organism evidence="1 2">
    <name type="scientific">Phytophthora infestans</name>
    <name type="common">Potato late blight agent</name>
    <name type="synonym">Botrytis infestans</name>
    <dbReference type="NCBI Taxonomy" id="4787"/>
    <lineage>
        <taxon>Eukaryota</taxon>
        <taxon>Sar</taxon>
        <taxon>Stramenopiles</taxon>
        <taxon>Oomycota</taxon>
        <taxon>Peronosporomycetes</taxon>
        <taxon>Peronosporales</taxon>
        <taxon>Peronosporaceae</taxon>
        <taxon>Phytophthora</taxon>
    </lineage>
</organism>
<evidence type="ECO:0000313" key="1">
    <source>
        <dbReference type="EMBL" id="KAF4035265.1"/>
    </source>
</evidence>